<organism evidence="2 3">
    <name type="scientific">Sclerotinia sclerotiorum (strain ATCC 18683 / 1980 / Ss-1)</name>
    <name type="common">White mold</name>
    <name type="synonym">Whetzelinia sclerotiorum</name>
    <dbReference type="NCBI Taxonomy" id="665079"/>
    <lineage>
        <taxon>Eukaryota</taxon>
        <taxon>Fungi</taxon>
        <taxon>Dikarya</taxon>
        <taxon>Ascomycota</taxon>
        <taxon>Pezizomycotina</taxon>
        <taxon>Leotiomycetes</taxon>
        <taxon>Helotiales</taxon>
        <taxon>Sclerotiniaceae</taxon>
        <taxon>Sclerotinia</taxon>
    </lineage>
</organism>
<dbReference type="Proteomes" id="UP000001312">
    <property type="component" value="Unassembled WGS sequence"/>
</dbReference>
<evidence type="ECO:0000313" key="2">
    <source>
        <dbReference type="EMBL" id="EDO01683.1"/>
    </source>
</evidence>
<dbReference type="PANTHER" id="PTHR36854">
    <property type="entry name" value="CHROMOSOME 9, WHOLE GENOME SHOTGUN SEQUENCE"/>
    <property type="match status" value="1"/>
</dbReference>
<dbReference type="KEGG" id="ssl:SS1G_04158"/>
<evidence type="ECO:0000313" key="3">
    <source>
        <dbReference type="Proteomes" id="UP000001312"/>
    </source>
</evidence>
<dbReference type="GeneID" id="5490418"/>
<evidence type="ECO:0000256" key="1">
    <source>
        <dbReference type="SAM" id="SignalP"/>
    </source>
</evidence>
<dbReference type="PANTHER" id="PTHR36854:SF1">
    <property type="entry name" value="TRANSMEMBRANE PROTEIN"/>
    <property type="match status" value="1"/>
</dbReference>
<keyword evidence="1" id="KW-0732">Signal</keyword>
<accession>A7EFR7</accession>
<name>A7EFR7_SCLS1</name>
<reference evidence="3" key="1">
    <citation type="journal article" date="2011" name="PLoS Genet.">
        <title>Genomic analysis of the necrotrophic fungal pathogens Sclerotinia sclerotiorum and Botrytis cinerea.</title>
        <authorList>
            <person name="Amselem J."/>
            <person name="Cuomo C.A."/>
            <person name="van Kan J.A."/>
            <person name="Viaud M."/>
            <person name="Benito E.P."/>
            <person name="Couloux A."/>
            <person name="Coutinho P.M."/>
            <person name="de Vries R.P."/>
            <person name="Dyer P.S."/>
            <person name="Fillinger S."/>
            <person name="Fournier E."/>
            <person name="Gout L."/>
            <person name="Hahn M."/>
            <person name="Kohn L."/>
            <person name="Lapalu N."/>
            <person name="Plummer K.M."/>
            <person name="Pradier J.M."/>
            <person name="Quevillon E."/>
            <person name="Sharon A."/>
            <person name="Simon A."/>
            <person name="ten Have A."/>
            <person name="Tudzynski B."/>
            <person name="Tudzynski P."/>
            <person name="Wincker P."/>
            <person name="Andrew M."/>
            <person name="Anthouard V."/>
            <person name="Beever R.E."/>
            <person name="Beffa R."/>
            <person name="Benoit I."/>
            <person name="Bouzid O."/>
            <person name="Brault B."/>
            <person name="Chen Z."/>
            <person name="Choquer M."/>
            <person name="Collemare J."/>
            <person name="Cotton P."/>
            <person name="Danchin E.G."/>
            <person name="Da Silva C."/>
            <person name="Gautier A."/>
            <person name="Giraud C."/>
            <person name="Giraud T."/>
            <person name="Gonzalez C."/>
            <person name="Grossetete S."/>
            <person name="Guldener U."/>
            <person name="Henrissat B."/>
            <person name="Howlett B.J."/>
            <person name="Kodira C."/>
            <person name="Kretschmer M."/>
            <person name="Lappartient A."/>
            <person name="Leroch M."/>
            <person name="Levis C."/>
            <person name="Mauceli E."/>
            <person name="Neuveglise C."/>
            <person name="Oeser B."/>
            <person name="Pearson M."/>
            <person name="Poulain J."/>
            <person name="Poussereau N."/>
            <person name="Quesneville H."/>
            <person name="Rascle C."/>
            <person name="Schumacher J."/>
            <person name="Segurens B."/>
            <person name="Sexton A."/>
            <person name="Silva E."/>
            <person name="Sirven C."/>
            <person name="Soanes D.M."/>
            <person name="Talbot N.J."/>
            <person name="Templeton M."/>
            <person name="Yandava C."/>
            <person name="Yarden O."/>
            <person name="Zeng Q."/>
            <person name="Rollins J.A."/>
            <person name="Lebrun M.H."/>
            <person name="Dickman M."/>
        </authorList>
    </citation>
    <scope>NUCLEOTIDE SEQUENCE [LARGE SCALE GENOMIC DNA]</scope>
    <source>
        <strain evidence="3">ATCC 18683 / 1980 / Ss-1</strain>
    </source>
</reference>
<sequence length="278" mass="31677">MRGIYFLLILSPPSFCKCTCFTNSTIIPLSSHSSSSSDKSDSKHDSRAPAATCTMCNRAFCLAQRLPICKEAEEKDACLVGQRTLQHGRNMSEQFPVEPFIYFIERFRAAMVALLQGIVPLDSLLESVDKIIWHALRENKQDYTSIILQAVFQTMGVSQEQKNRFIRHAGWANHMWNVNGTYHNSREAVKFSPTKPIYQSDSWHQRQEDSLENWTRPFAVQHNNIEQRQLAYLSNTVPQPHNSYLETGKYPKHLHCAVTPEVAAISTTRANTTQSISQ</sequence>
<dbReference type="HOGENOM" id="CLU_1001713_0_0_1"/>
<dbReference type="InParanoid" id="A7EFR7"/>
<dbReference type="EMBL" id="CH476625">
    <property type="protein sequence ID" value="EDO01683.1"/>
    <property type="molecule type" value="Genomic_DNA"/>
</dbReference>
<proteinExistence type="predicted"/>
<dbReference type="RefSeq" id="XP_001594351.1">
    <property type="nucleotide sequence ID" value="XM_001594301.1"/>
</dbReference>
<feature type="signal peptide" evidence="1">
    <location>
        <begin position="1"/>
        <end position="18"/>
    </location>
</feature>
<keyword evidence="3" id="KW-1185">Reference proteome</keyword>
<protein>
    <submittedName>
        <fullName evidence="2">Uncharacterized protein</fullName>
    </submittedName>
</protein>
<gene>
    <name evidence="2" type="ORF">SS1G_04158</name>
</gene>
<dbReference type="AlphaFoldDB" id="A7EFR7"/>
<feature type="chain" id="PRO_5002706039" evidence="1">
    <location>
        <begin position="19"/>
        <end position="278"/>
    </location>
</feature>